<dbReference type="Proteomes" id="UP001454036">
    <property type="component" value="Unassembled WGS sequence"/>
</dbReference>
<reference evidence="6 7" key="1">
    <citation type="submission" date="2024-01" db="EMBL/GenBank/DDBJ databases">
        <title>The complete chloroplast genome sequence of Lithospermum erythrorhizon: insights into the phylogenetic relationship among Boraginaceae species and the maternal lineages of purple gromwells.</title>
        <authorList>
            <person name="Okada T."/>
            <person name="Watanabe K."/>
        </authorList>
    </citation>
    <scope>NUCLEOTIDE SEQUENCE [LARGE SCALE GENOMIC DNA]</scope>
</reference>
<feature type="compositionally biased region" description="Polar residues" evidence="5">
    <location>
        <begin position="687"/>
        <end position="701"/>
    </location>
</feature>
<evidence type="ECO:0000256" key="5">
    <source>
        <dbReference type="SAM" id="MobiDB-lite"/>
    </source>
</evidence>
<feature type="compositionally biased region" description="Polar residues" evidence="5">
    <location>
        <begin position="124"/>
        <end position="170"/>
    </location>
</feature>
<evidence type="ECO:0000256" key="2">
    <source>
        <dbReference type="ARBA" id="ARBA00023034"/>
    </source>
</evidence>
<dbReference type="AlphaFoldDB" id="A0AAV3NX80"/>
<dbReference type="GO" id="GO:0007030">
    <property type="term" value="P:Golgi organization"/>
    <property type="evidence" value="ECO:0007669"/>
    <property type="project" value="TreeGrafter"/>
</dbReference>
<evidence type="ECO:0000256" key="3">
    <source>
        <dbReference type="ARBA" id="ARBA00023054"/>
    </source>
</evidence>
<feature type="coiled-coil region" evidence="4">
    <location>
        <begin position="192"/>
        <end position="315"/>
    </location>
</feature>
<sequence length="742" mass="83741">MWSSVANLKENLNKIALDVHDDDDDDSDDDELSMYNSSNGNGNNSRRFSNSYAHSRSPTPSSVVNGFDSPYKSEIEQYKAEIKRLQESETEIKALSVNYAALLKEKEDQISRLNEENISLKQNVHATNAASSPSRNMLKGSNDQSPNRQSRGITKNRSLGGLTSNGSHANQGRLGNGIRSNDKEPADLAGIQATYDAQVHELRMELDNEREKSASMQLRLHEAEKLHETTHQELNFLKGNKDELSTEMMKIRDELNNKSAEVRRLQMELEKWGNEGTTDSAGSLKRIITILQKENNELKIEKSNLEATLKTTQISPATKNLPGELESSNRLLNEEKQPLENFPGKEQLENSLQKLEKDVATMRLERDKAVQQLNRLKQHLLEKESEDSEKMDQDSKLIEELREINDHQRAQIMNLERAVKQAIANHEETKGLNTNEVQKSKETINELTRKVSSCMSTIEAKNVEILNLQTALGQYYAEIEAKEQLGEELLAAKEECARLSDLVKNAYQQTEMAKRENEELSTKLSQLEKALLEGKNRVKKLEEDNEKLRRALEQSMTRLNRMSMDSDNNVDRRIVIKLLVTYFQRNHSKEVLDLIVRMLGFSDEDKQRIGVAQQGARKGVVRGVLGFPGRLVGGMLGGGGSGESSSDVASENQNFADLWVDFLLKETEERERRESEAAPKESKGDQSRGSPGNGMSTTDQNHGPMFSHGNFQRPEHSDSEFSTVPLTSSESSSQFSRMPMRF</sequence>
<keyword evidence="7" id="KW-1185">Reference proteome</keyword>
<dbReference type="GO" id="GO:0005794">
    <property type="term" value="C:Golgi apparatus"/>
    <property type="evidence" value="ECO:0007669"/>
    <property type="project" value="UniProtKB-SubCell"/>
</dbReference>
<gene>
    <name evidence="6" type="ORF">LIER_04130</name>
</gene>
<evidence type="ECO:0000313" key="7">
    <source>
        <dbReference type="Proteomes" id="UP001454036"/>
    </source>
</evidence>
<accession>A0AAV3NX80</accession>
<feature type="compositionally biased region" description="Low complexity" evidence="5">
    <location>
        <begin position="36"/>
        <end position="51"/>
    </location>
</feature>
<feature type="region of interest" description="Disordered" evidence="5">
    <location>
        <begin position="17"/>
        <end position="69"/>
    </location>
</feature>
<proteinExistence type="predicted"/>
<dbReference type="GO" id="GO:0031267">
    <property type="term" value="F:small GTPase binding"/>
    <property type="evidence" value="ECO:0007669"/>
    <property type="project" value="TreeGrafter"/>
</dbReference>
<feature type="compositionally biased region" description="Acidic residues" evidence="5">
    <location>
        <begin position="20"/>
        <end position="32"/>
    </location>
</feature>
<comment type="caution">
    <text evidence="6">The sequence shown here is derived from an EMBL/GenBank/DDBJ whole genome shotgun (WGS) entry which is preliminary data.</text>
</comment>
<evidence type="ECO:0000256" key="4">
    <source>
        <dbReference type="SAM" id="Coils"/>
    </source>
</evidence>
<keyword evidence="3 4" id="KW-0175">Coiled coil</keyword>
<evidence type="ECO:0000256" key="1">
    <source>
        <dbReference type="ARBA" id="ARBA00004555"/>
    </source>
</evidence>
<dbReference type="EMBL" id="BAABME010000519">
    <property type="protein sequence ID" value="GAA0143447.1"/>
    <property type="molecule type" value="Genomic_DNA"/>
</dbReference>
<feature type="compositionally biased region" description="Basic and acidic residues" evidence="5">
    <location>
        <begin position="669"/>
        <end position="686"/>
    </location>
</feature>
<name>A0AAV3NX80_LITER</name>
<feature type="compositionally biased region" description="Polar residues" evidence="5">
    <location>
        <begin position="52"/>
        <end position="64"/>
    </location>
</feature>
<comment type="subcellular location">
    <subcellularLocation>
        <location evidence="1">Golgi apparatus</location>
    </subcellularLocation>
</comment>
<protein>
    <submittedName>
        <fullName evidence="6">Actin binding motor protein</fullName>
    </submittedName>
</protein>
<dbReference type="GO" id="GO:0006888">
    <property type="term" value="P:endoplasmic reticulum to Golgi vesicle-mediated transport"/>
    <property type="evidence" value="ECO:0007669"/>
    <property type="project" value="TreeGrafter"/>
</dbReference>
<dbReference type="PANTHER" id="PTHR18921">
    <property type="entry name" value="MYOSIN HEAVY CHAIN - RELATED"/>
    <property type="match status" value="1"/>
</dbReference>
<feature type="coiled-coil region" evidence="4">
    <location>
        <begin position="345"/>
        <end position="432"/>
    </location>
</feature>
<feature type="coiled-coil region" evidence="4">
    <location>
        <begin position="482"/>
        <end position="565"/>
    </location>
</feature>
<feature type="region of interest" description="Disordered" evidence="5">
    <location>
        <begin position="669"/>
        <end position="742"/>
    </location>
</feature>
<organism evidence="6 7">
    <name type="scientific">Lithospermum erythrorhizon</name>
    <name type="common">Purple gromwell</name>
    <name type="synonym">Lithospermum officinale var. erythrorhizon</name>
    <dbReference type="NCBI Taxonomy" id="34254"/>
    <lineage>
        <taxon>Eukaryota</taxon>
        <taxon>Viridiplantae</taxon>
        <taxon>Streptophyta</taxon>
        <taxon>Embryophyta</taxon>
        <taxon>Tracheophyta</taxon>
        <taxon>Spermatophyta</taxon>
        <taxon>Magnoliopsida</taxon>
        <taxon>eudicotyledons</taxon>
        <taxon>Gunneridae</taxon>
        <taxon>Pentapetalae</taxon>
        <taxon>asterids</taxon>
        <taxon>lamiids</taxon>
        <taxon>Boraginales</taxon>
        <taxon>Boraginaceae</taxon>
        <taxon>Boraginoideae</taxon>
        <taxon>Lithospermeae</taxon>
        <taxon>Lithospermum</taxon>
    </lineage>
</organism>
<keyword evidence="2" id="KW-0333">Golgi apparatus</keyword>
<dbReference type="PANTHER" id="PTHR18921:SF2">
    <property type="entry name" value="THYROID RECEPTOR-INTERACTING PROTEIN 11"/>
    <property type="match status" value="1"/>
</dbReference>
<evidence type="ECO:0000313" key="6">
    <source>
        <dbReference type="EMBL" id="GAA0143447.1"/>
    </source>
</evidence>
<feature type="region of interest" description="Disordered" evidence="5">
    <location>
        <begin position="124"/>
        <end position="184"/>
    </location>
</feature>